<dbReference type="PANTHER" id="PTHR48097:SF9">
    <property type="entry name" value="L-THREONINE ALDOLASE"/>
    <property type="match status" value="1"/>
</dbReference>
<dbReference type="Pfam" id="PF01212">
    <property type="entry name" value="Beta_elim_lyase"/>
    <property type="match status" value="1"/>
</dbReference>
<proteinExistence type="inferred from homology"/>
<dbReference type="InterPro" id="IPR015424">
    <property type="entry name" value="PyrdxlP-dep_Trfase"/>
</dbReference>
<dbReference type="NCBIfam" id="NF041359">
    <property type="entry name" value="GntG_guanitoxin"/>
    <property type="match status" value="1"/>
</dbReference>
<reference evidence="6" key="1">
    <citation type="journal article" date="2019" name="Int. J. Syst. Evol. Microbiol.">
        <title>The Global Catalogue of Microorganisms (GCM) 10K type strain sequencing project: providing services to taxonomists for standard genome sequencing and annotation.</title>
        <authorList>
            <consortium name="The Broad Institute Genomics Platform"/>
            <consortium name="The Broad Institute Genome Sequencing Center for Infectious Disease"/>
            <person name="Wu L."/>
            <person name="Ma J."/>
        </authorList>
    </citation>
    <scope>NUCLEOTIDE SEQUENCE [LARGE SCALE GENOMIC DNA]</scope>
    <source>
        <strain evidence="6">JCM 14046</strain>
    </source>
</reference>
<dbReference type="InterPro" id="IPR001597">
    <property type="entry name" value="ArAA_b-elim_lyase/Thr_aldolase"/>
</dbReference>
<evidence type="ECO:0000256" key="2">
    <source>
        <dbReference type="ARBA" id="ARBA00006966"/>
    </source>
</evidence>
<evidence type="ECO:0000259" key="4">
    <source>
        <dbReference type="Pfam" id="PF01212"/>
    </source>
</evidence>
<dbReference type="InterPro" id="IPR015421">
    <property type="entry name" value="PyrdxlP-dep_Trfase_major"/>
</dbReference>
<dbReference type="Gene3D" id="3.90.1150.10">
    <property type="entry name" value="Aspartate Aminotransferase, domain 1"/>
    <property type="match status" value="1"/>
</dbReference>
<organism evidence="5 6">
    <name type="scientific">Nocardioides lentus</name>
    <dbReference type="NCBI Taxonomy" id="338077"/>
    <lineage>
        <taxon>Bacteria</taxon>
        <taxon>Bacillati</taxon>
        <taxon>Actinomycetota</taxon>
        <taxon>Actinomycetes</taxon>
        <taxon>Propionibacteriales</taxon>
        <taxon>Nocardioidaceae</taxon>
        <taxon>Nocardioides</taxon>
    </lineage>
</organism>
<dbReference type="InterPro" id="IPR015422">
    <property type="entry name" value="PyrdxlP-dep_Trfase_small"/>
</dbReference>
<feature type="domain" description="Aromatic amino acid beta-eliminating lyase/threonine aldolase" evidence="4">
    <location>
        <begin position="6"/>
        <end position="287"/>
    </location>
</feature>
<keyword evidence="3" id="KW-0663">Pyridoxal phosphate</keyword>
<evidence type="ECO:0000313" key="5">
    <source>
        <dbReference type="EMBL" id="GAA1912190.1"/>
    </source>
</evidence>
<name>A0ABP5AFR5_9ACTN</name>
<dbReference type="PANTHER" id="PTHR48097">
    <property type="entry name" value="L-THREONINE ALDOLASE-RELATED"/>
    <property type="match status" value="1"/>
</dbReference>
<evidence type="ECO:0000256" key="3">
    <source>
        <dbReference type="ARBA" id="ARBA00022898"/>
    </source>
</evidence>
<gene>
    <name evidence="5" type="primary">ltaE</name>
    <name evidence="5" type="ORF">GCM10009737_12090</name>
</gene>
<keyword evidence="6" id="KW-1185">Reference proteome</keyword>
<dbReference type="PIRSF" id="PIRSF017617">
    <property type="entry name" value="Thr_aldolase"/>
    <property type="match status" value="1"/>
</dbReference>
<evidence type="ECO:0000256" key="1">
    <source>
        <dbReference type="ARBA" id="ARBA00001933"/>
    </source>
</evidence>
<evidence type="ECO:0000313" key="6">
    <source>
        <dbReference type="Proteomes" id="UP001501612"/>
    </source>
</evidence>
<comment type="cofactor">
    <cofactor evidence="1">
        <name>pyridoxal 5'-phosphate</name>
        <dbReference type="ChEBI" id="CHEBI:597326"/>
    </cofactor>
</comment>
<comment type="caution">
    <text evidence="5">The sequence shown here is derived from an EMBL/GenBank/DDBJ whole genome shotgun (WGS) entry which is preliminary data.</text>
</comment>
<sequence>MDAPVDLRSDTVTRPTEAMRAAMARAEVGDDVYGEDPTVAALEEWVAELLGHEAALFTPTGSMANVLAVRTVVGVGQELLCESSAHVARAELGAHAAYTGLTMRTWTHPRGGIDLPAITALHAPDLGPFFVPTAAIAVENTHNFAGGTVLPLADLQALRAFADSVGCALHLDGARVWNAHVATGVPLATYGGLVDVAAVCLSKGLGAPVGSLVVGSADAIAESRVWRKRMGGGMRQVGVLAAAGLHALTHHVERLADDHAHARRLAEACGVDPAGVDTNIVVLDVDDAPDLVKRAALEGVRIGTVGARTVRLVTHLDADAAAVDRAASVLGRLLASPGRETRR</sequence>
<dbReference type="InterPro" id="IPR023603">
    <property type="entry name" value="Low_specificity_L-TA-like"/>
</dbReference>
<comment type="similarity">
    <text evidence="2">Belongs to the threonine aldolase family.</text>
</comment>
<dbReference type="Gene3D" id="3.40.640.10">
    <property type="entry name" value="Type I PLP-dependent aspartate aminotransferase-like (Major domain)"/>
    <property type="match status" value="1"/>
</dbReference>
<dbReference type="RefSeq" id="WP_344005105.1">
    <property type="nucleotide sequence ID" value="NZ_BAAAMY010000002.1"/>
</dbReference>
<protein>
    <submittedName>
        <fullName evidence="5">Low-specificity L-threonine aldolase</fullName>
    </submittedName>
</protein>
<dbReference type="Proteomes" id="UP001501612">
    <property type="component" value="Unassembled WGS sequence"/>
</dbReference>
<dbReference type="SUPFAM" id="SSF53383">
    <property type="entry name" value="PLP-dependent transferases"/>
    <property type="match status" value="1"/>
</dbReference>
<dbReference type="EMBL" id="BAAAMY010000002">
    <property type="protein sequence ID" value="GAA1912190.1"/>
    <property type="molecule type" value="Genomic_DNA"/>
</dbReference>
<accession>A0ABP5AFR5</accession>